<reference evidence="1" key="1">
    <citation type="submission" date="2021-08" db="EMBL/GenBank/DDBJ databases">
        <title>The first chromosome-level gecko genome reveals the dynamic sex chromosomes of Neotropical dwarf geckos (Sphaerodactylidae: Sphaerodactylus).</title>
        <authorList>
            <person name="Pinto B.J."/>
            <person name="Keating S.E."/>
            <person name="Gamble T."/>
        </authorList>
    </citation>
    <scope>NUCLEOTIDE SEQUENCE</scope>
    <source>
        <strain evidence="1">TG3544</strain>
    </source>
</reference>
<sequence length="110" mass="13120">MCYIAEWPKRFLKTFIEQHSHYQVDLLIDNDAEKDYLYDVLRMYHQSMNLSVLVEDLKYVINEPSRLPLFEPSRPLIPLEHQVEYDQLTPKRSRKLKSEAGPVCILKVLE</sequence>
<comment type="caution">
    <text evidence="1">The sequence shown here is derived from an EMBL/GenBank/DDBJ whole genome shotgun (WGS) entry which is preliminary data.</text>
</comment>
<evidence type="ECO:0000313" key="2">
    <source>
        <dbReference type="Proteomes" id="UP000827872"/>
    </source>
</evidence>
<organism evidence="1 2">
    <name type="scientific">Sphaerodactylus townsendi</name>
    <dbReference type="NCBI Taxonomy" id="933632"/>
    <lineage>
        <taxon>Eukaryota</taxon>
        <taxon>Metazoa</taxon>
        <taxon>Chordata</taxon>
        <taxon>Craniata</taxon>
        <taxon>Vertebrata</taxon>
        <taxon>Euteleostomi</taxon>
        <taxon>Lepidosauria</taxon>
        <taxon>Squamata</taxon>
        <taxon>Bifurcata</taxon>
        <taxon>Gekkota</taxon>
        <taxon>Sphaerodactylidae</taxon>
        <taxon>Sphaerodactylus</taxon>
    </lineage>
</organism>
<gene>
    <name evidence="1" type="primary">USH1C</name>
    <name evidence="1" type="ORF">K3G42_023601</name>
</gene>
<protein>
    <submittedName>
        <fullName evidence="1">Harmonin</fullName>
    </submittedName>
</protein>
<dbReference type="Proteomes" id="UP000827872">
    <property type="component" value="Linkage Group LG02"/>
</dbReference>
<evidence type="ECO:0000313" key="1">
    <source>
        <dbReference type="EMBL" id="KAH8013937.1"/>
    </source>
</evidence>
<name>A0ACB8G321_9SAUR</name>
<proteinExistence type="predicted"/>
<dbReference type="EMBL" id="CM037615">
    <property type="protein sequence ID" value="KAH8013937.1"/>
    <property type="molecule type" value="Genomic_DNA"/>
</dbReference>
<accession>A0ACB8G321</accession>
<keyword evidence="2" id="KW-1185">Reference proteome</keyword>